<evidence type="ECO:0000313" key="1">
    <source>
        <dbReference type="EMBL" id="EIE85552.1"/>
    </source>
</evidence>
<evidence type="ECO:0000313" key="2">
    <source>
        <dbReference type="Proteomes" id="UP000009138"/>
    </source>
</evidence>
<dbReference type="EMBL" id="CH476739">
    <property type="protein sequence ID" value="EIE85552.1"/>
    <property type="molecule type" value="Genomic_DNA"/>
</dbReference>
<dbReference type="InParanoid" id="I1CAS2"/>
<reference evidence="1 2" key="1">
    <citation type="journal article" date="2009" name="PLoS Genet.">
        <title>Genomic analysis of the basal lineage fungus Rhizopus oryzae reveals a whole-genome duplication.</title>
        <authorList>
            <person name="Ma L.-J."/>
            <person name="Ibrahim A.S."/>
            <person name="Skory C."/>
            <person name="Grabherr M.G."/>
            <person name="Burger G."/>
            <person name="Butler M."/>
            <person name="Elias M."/>
            <person name="Idnurm A."/>
            <person name="Lang B.F."/>
            <person name="Sone T."/>
            <person name="Abe A."/>
            <person name="Calvo S.E."/>
            <person name="Corrochano L.M."/>
            <person name="Engels R."/>
            <person name="Fu J."/>
            <person name="Hansberg W."/>
            <person name="Kim J.-M."/>
            <person name="Kodira C.D."/>
            <person name="Koehrsen M.J."/>
            <person name="Liu B."/>
            <person name="Miranda-Saavedra D."/>
            <person name="O'Leary S."/>
            <person name="Ortiz-Castellanos L."/>
            <person name="Poulter R."/>
            <person name="Rodriguez-Romero J."/>
            <person name="Ruiz-Herrera J."/>
            <person name="Shen Y.-Q."/>
            <person name="Zeng Q."/>
            <person name="Galagan J."/>
            <person name="Birren B.W."/>
            <person name="Cuomo C.A."/>
            <person name="Wickes B.L."/>
        </authorList>
    </citation>
    <scope>NUCLEOTIDE SEQUENCE [LARGE SCALE GENOMIC DNA]</scope>
    <source>
        <strain evidence="2">RA 99-880 / ATCC MYA-4621 / FGSC 9543 / NRRL 43880</strain>
    </source>
</reference>
<dbReference type="AlphaFoldDB" id="I1CAS2"/>
<protein>
    <submittedName>
        <fullName evidence="1">Uncharacterized protein</fullName>
    </submittedName>
</protein>
<dbReference type="GeneID" id="93617228"/>
<dbReference type="VEuPathDB" id="FungiDB:RO3G_10262"/>
<dbReference type="RefSeq" id="XP_067520948.1">
    <property type="nucleotide sequence ID" value="XM_067664847.1"/>
</dbReference>
<sequence length="194" mass="22892">MYEMINNLFDELKQFQFDSDTNKEITQYRENVCEATKRMQIINEGDVIYGKILELIVTSEQDVRGIELCSLEFRKGNASYTTLLYQQSKNLRINACILNEFHLWTLEGNISIAYLDFSGRNESISQIFKMNDQYVAHEVGLMMFTIYDFFATVIRFIWKAHWQQFFEQTPVVDEIVLNQIQKELLKLSAYNSLC</sequence>
<dbReference type="OrthoDB" id="2289259at2759"/>
<keyword evidence="2" id="KW-1185">Reference proteome</keyword>
<accession>I1CAS2</accession>
<dbReference type="Proteomes" id="UP000009138">
    <property type="component" value="Unassembled WGS sequence"/>
</dbReference>
<name>I1CAS2_RHIO9</name>
<gene>
    <name evidence="1" type="ORF">RO3G_10262</name>
</gene>
<proteinExistence type="predicted"/>
<organism evidence="1 2">
    <name type="scientific">Rhizopus delemar (strain RA 99-880 / ATCC MYA-4621 / FGSC 9543 / NRRL 43880)</name>
    <name type="common">Mucormycosis agent</name>
    <name type="synonym">Rhizopus arrhizus var. delemar</name>
    <dbReference type="NCBI Taxonomy" id="246409"/>
    <lineage>
        <taxon>Eukaryota</taxon>
        <taxon>Fungi</taxon>
        <taxon>Fungi incertae sedis</taxon>
        <taxon>Mucoromycota</taxon>
        <taxon>Mucoromycotina</taxon>
        <taxon>Mucoromycetes</taxon>
        <taxon>Mucorales</taxon>
        <taxon>Mucorineae</taxon>
        <taxon>Rhizopodaceae</taxon>
        <taxon>Rhizopus</taxon>
    </lineage>
</organism>